<keyword evidence="5 7" id="KW-0378">Hydrolase</keyword>
<evidence type="ECO:0000256" key="3">
    <source>
        <dbReference type="ARBA" id="ARBA00022723"/>
    </source>
</evidence>
<evidence type="ECO:0000313" key="8">
    <source>
        <dbReference type="EMBL" id="MCA9389912.1"/>
    </source>
</evidence>
<evidence type="ECO:0000256" key="4">
    <source>
        <dbReference type="ARBA" id="ARBA00022759"/>
    </source>
</evidence>
<dbReference type="PANTHER" id="PTHR46986">
    <property type="entry name" value="ENDORIBONUCLEASE YBEY, CHLOROPLASTIC"/>
    <property type="match status" value="1"/>
</dbReference>
<dbReference type="InterPro" id="IPR023091">
    <property type="entry name" value="MetalPrtase_cat_dom_sf_prd"/>
</dbReference>
<dbReference type="HAMAP" id="MF_00009">
    <property type="entry name" value="Endoribonucl_YbeY"/>
    <property type="match status" value="1"/>
</dbReference>
<dbReference type="GO" id="GO:0004521">
    <property type="term" value="F:RNA endonuclease activity"/>
    <property type="evidence" value="ECO:0007669"/>
    <property type="project" value="UniProtKB-UniRule"/>
</dbReference>
<keyword evidence="7" id="KW-0690">Ribosome biogenesis</keyword>
<comment type="function">
    <text evidence="7">Single strand-specific metallo-endoribonuclease involved in late-stage 70S ribosome quality control and in maturation of the 3' terminus of the 16S rRNA.</text>
</comment>
<reference evidence="8" key="1">
    <citation type="submission" date="2020-04" db="EMBL/GenBank/DDBJ databases">
        <authorList>
            <person name="Zhang T."/>
        </authorList>
    </citation>
    <scope>NUCLEOTIDE SEQUENCE</scope>
    <source>
        <strain evidence="8">HKST-UBA01</strain>
    </source>
</reference>
<keyword evidence="7" id="KW-0963">Cytoplasm</keyword>
<accession>A0A955LFY1</accession>
<protein>
    <recommendedName>
        <fullName evidence="7">Endoribonuclease YbeY</fullName>
        <ecNumber evidence="7">3.1.-.-</ecNumber>
    </recommendedName>
</protein>
<dbReference type="PANTHER" id="PTHR46986:SF1">
    <property type="entry name" value="ENDORIBONUCLEASE YBEY, CHLOROPLASTIC"/>
    <property type="match status" value="1"/>
</dbReference>
<feature type="binding site" evidence="7">
    <location>
        <position position="91"/>
    </location>
    <ligand>
        <name>Zn(2+)</name>
        <dbReference type="ChEBI" id="CHEBI:29105"/>
        <note>catalytic</note>
    </ligand>
</feature>
<dbReference type="Gene3D" id="3.40.390.30">
    <property type="entry name" value="Metalloproteases ('zincins'), catalytic domain"/>
    <property type="match status" value="1"/>
</dbReference>
<feature type="binding site" evidence="7">
    <location>
        <position position="97"/>
    </location>
    <ligand>
        <name>Zn(2+)</name>
        <dbReference type="ChEBI" id="CHEBI:29105"/>
        <note>catalytic</note>
    </ligand>
</feature>
<dbReference type="GO" id="GO:0004222">
    <property type="term" value="F:metalloendopeptidase activity"/>
    <property type="evidence" value="ECO:0007669"/>
    <property type="project" value="InterPro"/>
</dbReference>
<evidence type="ECO:0000256" key="7">
    <source>
        <dbReference type="HAMAP-Rule" id="MF_00009"/>
    </source>
</evidence>
<keyword evidence="7" id="KW-0698">rRNA processing</keyword>
<keyword evidence="6 7" id="KW-0862">Zinc</keyword>
<dbReference type="InterPro" id="IPR002036">
    <property type="entry name" value="YbeY"/>
</dbReference>
<reference evidence="8" key="2">
    <citation type="journal article" date="2021" name="Microbiome">
        <title>Successional dynamics and alternative stable states in a saline activated sludge microbial community over 9 years.</title>
        <authorList>
            <person name="Wang Y."/>
            <person name="Ye J."/>
            <person name="Ju F."/>
            <person name="Liu L."/>
            <person name="Boyd J.A."/>
            <person name="Deng Y."/>
            <person name="Parks D.H."/>
            <person name="Jiang X."/>
            <person name="Yin X."/>
            <person name="Woodcroft B.J."/>
            <person name="Tyson G.W."/>
            <person name="Hugenholtz P."/>
            <person name="Polz M.F."/>
            <person name="Zhang T."/>
        </authorList>
    </citation>
    <scope>NUCLEOTIDE SEQUENCE</scope>
    <source>
        <strain evidence="8">HKST-UBA01</strain>
    </source>
</reference>
<dbReference type="EMBL" id="JAGQKX010000010">
    <property type="protein sequence ID" value="MCA9389912.1"/>
    <property type="molecule type" value="Genomic_DNA"/>
</dbReference>
<evidence type="ECO:0000313" key="9">
    <source>
        <dbReference type="Proteomes" id="UP000701698"/>
    </source>
</evidence>
<sequence length="118" mass="13598">MAKIQVDFSIVDDQFMIRLNSQWFNKENPTDVISFPMSQNDSDTAPEETTLLPKLAGEIVVDEDEIRRNAEKFGVSFEQELARVVAHGVLHLYGYEDDTDERRQAMKSIEDTVVNDFR</sequence>
<dbReference type="SUPFAM" id="SSF55486">
    <property type="entry name" value="Metalloproteases ('zincins'), catalytic domain"/>
    <property type="match status" value="1"/>
</dbReference>
<evidence type="ECO:0000256" key="5">
    <source>
        <dbReference type="ARBA" id="ARBA00022801"/>
    </source>
</evidence>
<proteinExistence type="inferred from homology"/>
<dbReference type="GO" id="GO:0006364">
    <property type="term" value="P:rRNA processing"/>
    <property type="evidence" value="ECO:0007669"/>
    <property type="project" value="UniProtKB-UniRule"/>
</dbReference>
<dbReference type="Pfam" id="PF02130">
    <property type="entry name" value="YbeY"/>
    <property type="match status" value="1"/>
</dbReference>
<dbReference type="GO" id="GO:0005737">
    <property type="term" value="C:cytoplasm"/>
    <property type="evidence" value="ECO:0007669"/>
    <property type="project" value="UniProtKB-SubCell"/>
</dbReference>
<name>A0A955LFY1_UNCKA</name>
<keyword evidence="4 7" id="KW-0255">Endonuclease</keyword>
<dbReference type="GO" id="GO:0008270">
    <property type="term" value="F:zinc ion binding"/>
    <property type="evidence" value="ECO:0007669"/>
    <property type="project" value="UniProtKB-UniRule"/>
</dbReference>
<evidence type="ECO:0000256" key="1">
    <source>
        <dbReference type="ARBA" id="ARBA00010875"/>
    </source>
</evidence>
<comment type="cofactor">
    <cofactor evidence="7">
        <name>Zn(2+)</name>
        <dbReference type="ChEBI" id="CHEBI:29105"/>
    </cofactor>
    <text evidence="7">Binds 1 zinc ion.</text>
</comment>
<dbReference type="AlphaFoldDB" id="A0A955LFY1"/>
<comment type="similarity">
    <text evidence="1 7">Belongs to the endoribonuclease YbeY family.</text>
</comment>
<evidence type="ECO:0000256" key="6">
    <source>
        <dbReference type="ARBA" id="ARBA00022833"/>
    </source>
</evidence>
<keyword evidence="2 7" id="KW-0540">Nuclease</keyword>
<organism evidence="8 9">
    <name type="scientific">candidate division WWE3 bacterium</name>
    <dbReference type="NCBI Taxonomy" id="2053526"/>
    <lineage>
        <taxon>Bacteria</taxon>
        <taxon>Katanobacteria</taxon>
    </lineage>
</organism>
<dbReference type="EC" id="3.1.-.-" evidence="7"/>
<gene>
    <name evidence="7 8" type="primary">ybeY</name>
    <name evidence="8" type="ORF">KC571_00755</name>
</gene>
<keyword evidence="3 7" id="KW-0479">Metal-binding</keyword>
<dbReference type="NCBIfam" id="TIGR00043">
    <property type="entry name" value="rRNA maturation RNase YbeY"/>
    <property type="match status" value="1"/>
</dbReference>
<feature type="binding site" evidence="7">
    <location>
        <position position="87"/>
    </location>
    <ligand>
        <name>Zn(2+)</name>
        <dbReference type="ChEBI" id="CHEBI:29105"/>
        <note>catalytic</note>
    </ligand>
</feature>
<evidence type="ECO:0000256" key="2">
    <source>
        <dbReference type="ARBA" id="ARBA00022722"/>
    </source>
</evidence>
<dbReference type="Proteomes" id="UP000701698">
    <property type="component" value="Unassembled WGS sequence"/>
</dbReference>
<comment type="subcellular location">
    <subcellularLocation>
        <location evidence="7">Cytoplasm</location>
    </subcellularLocation>
</comment>
<comment type="caution">
    <text evidence="8">The sequence shown here is derived from an EMBL/GenBank/DDBJ whole genome shotgun (WGS) entry which is preliminary data.</text>
</comment>